<name>A0ABS5BI72_9MOLU</name>
<dbReference type="Proteomes" id="UP001192346">
    <property type="component" value="Unassembled WGS sequence"/>
</dbReference>
<evidence type="ECO:0000313" key="5">
    <source>
        <dbReference type="Proteomes" id="UP001192346"/>
    </source>
</evidence>
<dbReference type="InterPro" id="IPR010992">
    <property type="entry name" value="IHF-like_DNA-bd_dom_sf"/>
</dbReference>
<protein>
    <recommendedName>
        <fullName evidence="6">HU family DNA-binding protein</fullName>
    </recommendedName>
</protein>
<evidence type="ECO:0000256" key="1">
    <source>
        <dbReference type="ARBA" id="ARBA00023067"/>
    </source>
</evidence>
<keyword evidence="5" id="KW-1185">Reference proteome</keyword>
<dbReference type="PANTHER" id="PTHR33175:SF3">
    <property type="entry name" value="DNA-BINDING PROTEIN HU-BETA"/>
    <property type="match status" value="1"/>
</dbReference>
<dbReference type="SMART" id="SM00411">
    <property type="entry name" value="BHL"/>
    <property type="match status" value="1"/>
</dbReference>
<comment type="similarity">
    <text evidence="3">Belongs to the bacterial histone-like protein family.</text>
</comment>
<sequence length="96" mass="11092">MTKSKLIKSMAKRLGVTERKVSSFFNCLEQHVVDSLHEKKRVIIAGLGSVKLRLQKARICKVPKSNKILNIPTKNVPVFRVNRKLKEFFKGKRIIF</sequence>
<accession>A0ABS5BI72</accession>
<evidence type="ECO:0000256" key="3">
    <source>
        <dbReference type="RuleBase" id="RU003939"/>
    </source>
</evidence>
<keyword evidence="1" id="KW-0226">DNA condensation</keyword>
<organism evidence="4 5">
    <name type="scientific">Texas Phoenix palm phytoplasma</name>
    <dbReference type="NCBI Taxonomy" id="176709"/>
    <lineage>
        <taxon>Bacteria</taxon>
        <taxon>Bacillati</taxon>
        <taxon>Mycoplasmatota</taxon>
        <taxon>Mollicutes</taxon>
        <taxon>Acholeplasmatales</taxon>
        <taxon>Acholeplasmataceae</taxon>
        <taxon>Candidatus Phytoplasma</taxon>
        <taxon>16SrIV (Coconut lethal yellows group)</taxon>
    </lineage>
</organism>
<dbReference type="InterPro" id="IPR000119">
    <property type="entry name" value="Hist_DNA-bd"/>
</dbReference>
<evidence type="ECO:0000313" key="4">
    <source>
        <dbReference type="EMBL" id="MBP3059249.1"/>
    </source>
</evidence>
<dbReference type="RefSeq" id="WP_138107840.1">
    <property type="nucleotide sequence ID" value="NZ_VBRA02000004.1"/>
</dbReference>
<evidence type="ECO:0008006" key="6">
    <source>
        <dbReference type="Google" id="ProtNLM"/>
    </source>
</evidence>
<proteinExistence type="inferred from homology"/>
<keyword evidence="2" id="KW-0238">DNA-binding</keyword>
<dbReference type="PANTHER" id="PTHR33175">
    <property type="entry name" value="DNA-BINDING PROTEIN HU"/>
    <property type="match status" value="1"/>
</dbReference>
<reference evidence="4" key="1">
    <citation type="submission" date="2019-10" db="EMBL/GenBank/DDBJ databases">
        <title>Whole Genome Sequencing and Characterization of Texas Phoenix Palm Decline Phytoplasma Belongs to Lethal Yellowing (16SrIV) Group.</title>
        <authorList>
            <person name="Bao M."/>
        </authorList>
    </citation>
    <scope>NUCLEOTIDE SEQUENCE [LARGE SCALE GENOMIC DNA]</scope>
    <source>
        <strain evidence="4">ACPD</strain>
    </source>
</reference>
<dbReference type="EMBL" id="VBRA02000004">
    <property type="protein sequence ID" value="MBP3059249.1"/>
    <property type="molecule type" value="Genomic_DNA"/>
</dbReference>
<dbReference type="Gene3D" id="4.10.520.10">
    <property type="entry name" value="IHF-like DNA-binding proteins"/>
    <property type="match status" value="1"/>
</dbReference>
<comment type="caution">
    <text evidence="4">The sequence shown here is derived from an EMBL/GenBank/DDBJ whole genome shotgun (WGS) entry which is preliminary data.</text>
</comment>
<dbReference type="SUPFAM" id="SSF47729">
    <property type="entry name" value="IHF-like DNA-binding proteins"/>
    <property type="match status" value="1"/>
</dbReference>
<evidence type="ECO:0000256" key="2">
    <source>
        <dbReference type="ARBA" id="ARBA00023125"/>
    </source>
</evidence>
<dbReference type="Pfam" id="PF00216">
    <property type="entry name" value="Bac_DNA_binding"/>
    <property type="match status" value="1"/>
</dbReference>
<gene>
    <name evidence="4" type="ORF">FEF22_000395</name>
</gene>